<dbReference type="GO" id="GO:0005737">
    <property type="term" value="C:cytoplasm"/>
    <property type="evidence" value="ECO:0007669"/>
    <property type="project" value="TreeGrafter"/>
</dbReference>
<dbReference type="GO" id="GO:0046316">
    <property type="term" value="F:gluconokinase activity"/>
    <property type="evidence" value="ECO:0007669"/>
    <property type="project" value="UniProtKB-EC"/>
</dbReference>
<comment type="catalytic activity">
    <reaction evidence="8 9">
        <text>D-gluconate + ATP = 6-phospho-D-gluconate + ADP + H(+)</text>
        <dbReference type="Rhea" id="RHEA:19433"/>
        <dbReference type="ChEBI" id="CHEBI:15378"/>
        <dbReference type="ChEBI" id="CHEBI:18391"/>
        <dbReference type="ChEBI" id="CHEBI:30616"/>
        <dbReference type="ChEBI" id="CHEBI:58759"/>
        <dbReference type="ChEBI" id="CHEBI:456216"/>
        <dbReference type="EC" id="2.7.1.12"/>
    </reaction>
</comment>
<evidence type="ECO:0000256" key="5">
    <source>
        <dbReference type="ARBA" id="ARBA00022741"/>
    </source>
</evidence>
<evidence type="ECO:0000256" key="3">
    <source>
        <dbReference type="ARBA" id="ARBA00012054"/>
    </source>
</evidence>
<protein>
    <recommendedName>
        <fullName evidence="3 9">Gluconokinase</fullName>
        <ecNumber evidence="3 9">2.7.1.12</ecNumber>
    </recommendedName>
</protein>
<dbReference type="Pfam" id="PF13238">
    <property type="entry name" value="AAA_18"/>
    <property type="match status" value="1"/>
</dbReference>
<evidence type="ECO:0000256" key="6">
    <source>
        <dbReference type="ARBA" id="ARBA00022777"/>
    </source>
</evidence>
<dbReference type="KEGG" id="sphl:LPB140_03050"/>
<evidence type="ECO:0000256" key="9">
    <source>
        <dbReference type="RuleBase" id="RU363066"/>
    </source>
</evidence>
<evidence type="ECO:0000256" key="2">
    <source>
        <dbReference type="ARBA" id="ARBA00008420"/>
    </source>
</evidence>
<dbReference type="Gene3D" id="3.40.50.300">
    <property type="entry name" value="P-loop containing nucleotide triphosphate hydrolases"/>
    <property type="match status" value="1"/>
</dbReference>
<evidence type="ECO:0000313" key="10">
    <source>
        <dbReference type="EMBL" id="APG63516.1"/>
    </source>
</evidence>
<dbReference type="GO" id="GO:0005524">
    <property type="term" value="F:ATP binding"/>
    <property type="evidence" value="ECO:0007669"/>
    <property type="project" value="UniProtKB-KW"/>
</dbReference>
<dbReference type="GO" id="GO:0005975">
    <property type="term" value="P:carbohydrate metabolic process"/>
    <property type="evidence" value="ECO:0007669"/>
    <property type="project" value="InterPro"/>
</dbReference>
<dbReference type="AlphaFoldDB" id="A0A1L3JEG7"/>
<keyword evidence="7 9" id="KW-0067">ATP-binding</keyword>
<organism evidence="10 11">
    <name type="scientific">Sphingorhabdus lutea</name>
    <dbReference type="NCBI Taxonomy" id="1913578"/>
    <lineage>
        <taxon>Bacteria</taxon>
        <taxon>Pseudomonadati</taxon>
        <taxon>Pseudomonadota</taxon>
        <taxon>Alphaproteobacteria</taxon>
        <taxon>Sphingomonadales</taxon>
        <taxon>Sphingomonadaceae</taxon>
        <taxon>Sphingorhabdus</taxon>
    </lineage>
</organism>
<keyword evidence="5 9" id="KW-0547">Nucleotide-binding</keyword>
<dbReference type="EC" id="2.7.1.12" evidence="3 9"/>
<keyword evidence="11" id="KW-1185">Reference proteome</keyword>
<evidence type="ECO:0000256" key="1">
    <source>
        <dbReference type="ARBA" id="ARBA00004761"/>
    </source>
</evidence>
<dbReference type="CDD" id="cd02021">
    <property type="entry name" value="GntK"/>
    <property type="match status" value="1"/>
</dbReference>
<dbReference type="PANTHER" id="PTHR43442:SF3">
    <property type="entry name" value="GLUCONOKINASE-RELATED"/>
    <property type="match status" value="1"/>
</dbReference>
<proteinExistence type="inferred from homology"/>
<evidence type="ECO:0000256" key="7">
    <source>
        <dbReference type="ARBA" id="ARBA00022840"/>
    </source>
</evidence>
<dbReference type="InterPro" id="IPR006001">
    <property type="entry name" value="Therm_gnt_kin"/>
</dbReference>
<accession>A0A1L3JEG7</accession>
<comment type="similarity">
    <text evidence="2 9">Belongs to the gluconokinase GntK/GntV family.</text>
</comment>
<evidence type="ECO:0000256" key="8">
    <source>
        <dbReference type="ARBA" id="ARBA00048090"/>
    </source>
</evidence>
<dbReference type="PANTHER" id="PTHR43442">
    <property type="entry name" value="GLUCONOKINASE-RELATED"/>
    <property type="match status" value="1"/>
</dbReference>
<name>A0A1L3JEG7_9SPHN</name>
<dbReference type="STRING" id="1913578.LPB140_03050"/>
<dbReference type="EMBL" id="CP018154">
    <property type="protein sequence ID" value="APG63516.1"/>
    <property type="molecule type" value="Genomic_DNA"/>
</dbReference>
<dbReference type="Proteomes" id="UP000242561">
    <property type="component" value="Chromosome"/>
</dbReference>
<evidence type="ECO:0000256" key="4">
    <source>
        <dbReference type="ARBA" id="ARBA00022679"/>
    </source>
</evidence>
<sequence>MDQLLVIMGVSGSGKSTISGLLSQMQNWPMVEGDDFHPAENRDKMSRGVPLCNADRMPWLSAISDHVNAADAGPIILACSALNEVVRGHLNQNVQRRCRWIYLQLPANILEERLLARKGHFMPVSLLQSQLAALEIPHDAIRINGEQDPAKICADILQNL</sequence>
<dbReference type="InterPro" id="IPR027417">
    <property type="entry name" value="P-loop_NTPase"/>
</dbReference>
<gene>
    <name evidence="10" type="ORF">LPB140_03050</name>
</gene>
<dbReference type="SUPFAM" id="SSF52540">
    <property type="entry name" value="P-loop containing nucleoside triphosphate hydrolases"/>
    <property type="match status" value="1"/>
</dbReference>
<comment type="pathway">
    <text evidence="1">Carbohydrate acid metabolism.</text>
</comment>
<keyword evidence="6 9" id="KW-0418">Kinase</keyword>
<dbReference type="NCBIfam" id="TIGR01313">
    <property type="entry name" value="therm_gnt_kin"/>
    <property type="match status" value="1"/>
</dbReference>
<evidence type="ECO:0000313" key="11">
    <source>
        <dbReference type="Proteomes" id="UP000242561"/>
    </source>
</evidence>
<keyword evidence="4 9" id="KW-0808">Transferase</keyword>
<reference evidence="10 11" key="1">
    <citation type="submission" date="2016-11" db="EMBL/GenBank/DDBJ databases">
        <title>Sphingorhabdus sp. LPB0140, isolated from marine environment.</title>
        <authorList>
            <person name="Kim E."/>
            <person name="Yi H."/>
        </authorList>
    </citation>
    <scope>NUCLEOTIDE SEQUENCE [LARGE SCALE GENOMIC DNA]</scope>
    <source>
        <strain evidence="10 11">LPB0140</strain>
    </source>
</reference>